<proteinExistence type="predicted"/>
<sequence>MAFMEFTAAAAAGTAPVVASKALSLFDRAEWAAIALAKQDDAASLAPDSWWQRMRHKLFGIEAARPLANERLEALRRFTVLARLRRRKIDHQEIARLVAAGFSAFQADVLLALIDDARPNKISGSLA</sequence>
<evidence type="ECO:0000313" key="2">
    <source>
        <dbReference type="Proteomes" id="UP000198281"/>
    </source>
</evidence>
<dbReference type="Proteomes" id="UP000198281">
    <property type="component" value="Unassembled WGS sequence"/>
</dbReference>
<name>A0A239JVQ1_9SPHN</name>
<dbReference type="AlphaFoldDB" id="A0A239JVQ1"/>
<dbReference type="EMBL" id="FZOS01000040">
    <property type="protein sequence ID" value="SNT09865.1"/>
    <property type="molecule type" value="Genomic_DNA"/>
</dbReference>
<dbReference type="RefSeq" id="WP_089221145.1">
    <property type="nucleotide sequence ID" value="NZ_FZOS01000040.1"/>
</dbReference>
<gene>
    <name evidence="1" type="ORF">SAMN06295912_14021</name>
</gene>
<protein>
    <submittedName>
        <fullName evidence="1">Uncharacterized protein</fullName>
    </submittedName>
</protein>
<accession>A0A239JVQ1</accession>
<organism evidence="1 2">
    <name type="scientific">Edaphosphingomonas laterariae</name>
    <dbReference type="NCBI Taxonomy" id="861865"/>
    <lineage>
        <taxon>Bacteria</taxon>
        <taxon>Pseudomonadati</taxon>
        <taxon>Pseudomonadota</taxon>
        <taxon>Alphaproteobacteria</taxon>
        <taxon>Sphingomonadales</taxon>
        <taxon>Rhizorhabdaceae</taxon>
        <taxon>Edaphosphingomonas</taxon>
    </lineage>
</organism>
<evidence type="ECO:0000313" key="1">
    <source>
        <dbReference type="EMBL" id="SNT09865.1"/>
    </source>
</evidence>
<reference evidence="2" key="1">
    <citation type="submission" date="2017-06" db="EMBL/GenBank/DDBJ databases">
        <authorList>
            <person name="Varghese N."/>
            <person name="Submissions S."/>
        </authorList>
    </citation>
    <scope>NUCLEOTIDE SEQUENCE [LARGE SCALE GENOMIC DNA]</scope>
    <source>
        <strain evidence="2">LNB2</strain>
    </source>
</reference>
<dbReference type="OrthoDB" id="7449825at2"/>
<keyword evidence="2" id="KW-1185">Reference proteome</keyword>